<dbReference type="Proteomes" id="UP001302367">
    <property type="component" value="Chromosome 9"/>
</dbReference>
<reference evidence="4 6" key="2">
    <citation type="submission" date="2023-09" db="EMBL/GenBank/DDBJ databases">
        <title>Complete-Gapless Cercospora beticola genome.</title>
        <authorList>
            <person name="Wyatt N.A."/>
            <person name="Spanner R.E."/>
            <person name="Bolton M.D."/>
        </authorList>
    </citation>
    <scope>NUCLEOTIDE SEQUENCE [LARGE SCALE GENOMIC DNA]</scope>
    <source>
        <strain evidence="4">Cb09-40</strain>
    </source>
</reference>
<gene>
    <name evidence="3" type="ORF">CB0940_11062</name>
    <name evidence="4" type="ORF">RHO25_012555</name>
</gene>
<feature type="domain" description="DUF6604" evidence="2">
    <location>
        <begin position="15"/>
        <end position="222"/>
    </location>
</feature>
<evidence type="ECO:0000313" key="4">
    <source>
        <dbReference type="EMBL" id="WPB07891.1"/>
    </source>
</evidence>
<dbReference type="AlphaFoldDB" id="A0A2G5HDI5"/>
<dbReference type="InterPro" id="IPR046539">
    <property type="entry name" value="DUF6604"/>
</dbReference>
<reference evidence="3 5" key="1">
    <citation type="submission" date="2015-10" db="EMBL/GenBank/DDBJ databases">
        <title>The cercosporin biosynthetic gene cluster was horizontally transferred to several fungal lineages and shown to be expanded in Cercospora beticola based on microsynteny with recipient genomes.</title>
        <authorList>
            <person name="De Jonge R."/>
            <person name="Ebert M.K."/>
            <person name="Suttle J.C."/>
            <person name="Jurick Ii W.M."/>
            <person name="Secor G.A."/>
            <person name="Thomma B.P."/>
            <person name="Van De Peer Y."/>
            <person name="Bolton M.D."/>
        </authorList>
    </citation>
    <scope>NUCLEOTIDE SEQUENCE [LARGE SCALE GENOMIC DNA]</scope>
    <source>
        <strain evidence="3 5">09-40</strain>
    </source>
</reference>
<name>A0A2G5HDI5_CERBT</name>
<keyword evidence="6" id="KW-1185">Reference proteome</keyword>
<dbReference type="EMBL" id="LKMD01000107">
    <property type="protein sequence ID" value="PIA90555.1"/>
    <property type="molecule type" value="Genomic_DNA"/>
</dbReference>
<evidence type="ECO:0000256" key="1">
    <source>
        <dbReference type="SAM" id="MobiDB-lite"/>
    </source>
</evidence>
<dbReference type="OrthoDB" id="3650886at2759"/>
<protein>
    <recommendedName>
        <fullName evidence="2">DUF6604 domain-containing protein</fullName>
    </recommendedName>
</protein>
<dbReference type="EMBL" id="CP134192">
    <property type="protein sequence ID" value="WPB07891.1"/>
    <property type="molecule type" value="Genomic_DNA"/>
</dbReference>
<dbReference type="Pfam" id="PF20253">
    <property type="entry name" value="DUF6604"/>
    <property type="match status" value="1"/>
</dbReference>
<sequence length="824" mass="91511">MARRKRTPPRADRNAYKSATDRVINYLIIAASRNGPITTHLHENGRAKVDHLPDLAEAVSDGVEDRIFDDIRIAIDGREADLHYHIMQGDSTLEDITRHQHMVSMLRQVRGILYAHRRPRIARQPNEANTTQAQSEKDARQQFSRLKVCEPSASPLGQAPSTGVSFSKGDRLAALNLLQQFQEVENYVLSLWRSLPEGEGNLLTCGVLSNAAYLLMRDLEKASVSAHPLLDSWSQFSEMLEPQVIRSGKMVFVRPCNAVLKHDHAPSKTAAALETISGIRPAAASLLNDIHSKIKLAEQKKTKNSSPLVLEDSCFDFGAILRSQVQEIRASARSRGRNGAGTEGLNVFSPFNRGLLDFIKTSHLPLWLVYATAIEQSIYEIVGSEPGLVSDIYLDAMAQMSDDFALDQRAATQTIGPLTQRMQFHFSCRDVMEQDFRSSTAEDQVPAPRKPIAHFMGTPTAALDRLFEAVLDASKSRCEVANLSTMVIPIAHIYSAGRKLGLLPSPWQDMETFIDRHGSQIFLSNDSTHDSHTSLQRLIQALGLPSWHFHPGQLPALPSQRQIIERCKSIQPTSQLLELSHSNSDGFSKTEKIVKGFAKGQDRKPDAVPVDQGSSPANPTVQILASLKVVMEAEEPLLNFDYLELIEKCWWIGMYIGLEWDDRWAENADMCVRLAYTSLDSLDTARREGSPIQGTTLAHACEEIRSLIADSRSGIADELTQASKVVLGREACKRLRAYDPKHPGGAFEAYLKAKGKNLSAFSAQIIDSSAAGLTFWAPKAKEEEIDELAELGEKFWQAWEKDSSLRNAGLIEKRESSETTKNES</sequence>
<dbReference type="Proteomes" id="UP000230605">
    <property type="component" value="Chromosome 9"/>
</dbReference>
<proteinExistence type="predicted"/>
<accession>A0A2G5HDI5</accession>
<dbReference type="PANTHER" id="PTHR38795">
    <property type="entry name" value="DUF6604 DOMAIN-CONTAINING PROTEIN"/>
    <property type="match status" value="1"/>
</dbReference>
<evidence type="ECO:0000313" key="3">
    <source>
        <dbReference type="EMBL" id="PIA90555.1"/>
    </source>
</evidence>
<evidence type="ECO:0000259" key="2">
    <source>
        <dbReference type="Pfam" id="PF20253"/>
    </source>
</evidence>
<evidence type="ECO:0000313" key="5">
    <source>
        <dbReference type="Proteomes" id="UP000230605"/>
    </source>
</evidence>
<feature type="region of interest" description="Disordered" evidence="1">
    <location>
        <begin position="120"/>
        <end position="144"/>
    </location>
</feature>
<evidence type="ECO:0000313" key="6">
    <source>
        <dbReference type="Proteomes" id="UP001302367"/>
    </source>
</evidence>
<dbReference type="PANTHER" id="PTHR38795:SF1">
    <property type="entry name" value="DUF6604 DOMAIN-CONTAINING PROTEIN"/>
    <property type="match status" value="1"/>
</dbReference>
<organism evidence="3 5">
    <name type="scientific">Cercospora beticola</name>
    <name type="common">Sugarbeet leaf spot fungus</name>
    <dbReference type="NCBI Taxonomy" id="122368"/>
    <lineage>
        <taxon>Eukaryota</taxon>
        <taxon>Fungi</taxon>
        <taxon>Dikarya</taxon>
        <taxon>Ascomycota</taxon>
        <taxon>Pezizomycotina</taxon>
        <taxon>Dothideomycetes</taxon>
        <taxon>Dothideomycetidae</taxon>
        <taxon>Mycosphaerellales</taxon>
        <taxon>Mycosphaerellaceae</taxon>
        <taxon>Cercospora</taxon>
    </lineage>
</organism>